<feature type="region of interest" description="Disordered" evidence="1">
    <location>
        <begin position="29"/>
        <end position="49"/>
    </location>
</feature>
<organism evidence="2 3">
    <name type="scientific">Portunus trituberculatus</name>
    <name type="common">Swimming crab</name>
    <name type="synonym">Neptunus trituberculatus</name>
    <dbReference type="NCBI Taxonomy" id="210409"/>
    <lineage>
        <taxon>Eukaryota</taxon>
        <taxon>Metazoa</taxon>
        <taxon>Ecdysozoa</taxon>
        <taxon>Arthropoda</taxon>
        <taxon>Crustacea</taxon>
        <taxon>Multicrustacea</taxon>
        <taxon>Malacostraca</taxon>
        <taxon>Eumalacostraca</taxon>
        <taxon>Eucarida</taxon>
        <taxon>Decapoda</taxon>
        <taxon>Pleocyemata</taxon>
        <taxon>Brachyura</taxon>
        <taxon>Eubrachyura</taxon>
        <taxon>Portunoidea</taxon>
        <taxon>Portunidae</taxon>
        <taxon>Portuninae</taxon>
        <taxon>Portunus</taxon>
    </lineage>
</organism>
<evidence type="ECO:0000256" key="1">
    <source>
        <dbReference type="SAM" id="MobiDB-lite"/>
    </source>
</evidence>
<sequence>MKLYARRWWESPVFQSVRRQRAARTCYVSRPSRHSAARPTLRGTAAARH</sequence>
<dbReference type="Proteomes" id="UP000324222">
    <property type="component" value="Unassembled WGS sequence"/>
</dbReference>
<reference evidence="2 3" key="1">
    <citation type="submission" date="2019-05" db="EMBL/GenBank/DDBJ databases">
        <title>Another draft genome of Portunus trituberculatus and its Hox gene families provides insights of decapod evolution.</title>
        <authorList>
            <person name="Jeong J.-H."/>
            <person name="Song I."/>
            <person name="Kim S."/>
            <person name="Choi T."/>
            <person name="Kim D."/>
            <person name="Ryu S."/>
            <person name="Kim W."/>
        </authorList>
    </citation>
    <scope>NUCLEOTIDE SEQUENCE [LARGE SCALE GENOMIC DNA]</scope>
    <source>
        <tissue evidence="2">Muscle</tissue>
    </source>
</reference>
<evidence type="ECO:0000313" key="3">
    <source>
        <dbReference type="Proteomes" id="UP000324222"/>
    </source>
</evidence>
<accession>A0A5B7HIG3</accession>
<keyword evidence="3" id="KW-1185">Reference proteome</keyword>
<dbReference type="AlphaFoldDB" id="A0A5B7HIG3"/>
<proteinExistence type="predicted"/>
<dbReference type="EMBL" id="VSRR010034404">
    <property type="protein sequence ID" value="MPC72250.1"/>
    <property type="molecule type" value="Genomic_DNA"/>
</dbReference>
<protein>
    <submittedName>
        <fullName evidence="2">Uncharacterized protein</fullName>
    </submittedName>
</protein>
<name>A0A5B7HIG3_PORTR</name>
<evidence type="ECO:0000313" key="2">
    <source>
        <dbReference type="EMBL" id="MPC72250.1"/>
    </source>
</evidence>
<gene>
    <name evidence="2" type="ORF">E2C01_066547</name>
</gene>
<comment type="caution">
    <text evidence="2">The sequence shown here is derived from an EMBL/GenBank/DDBJ whole genome shotgun (WGS) entry which is preliminary data.</text>
</comment>